<evidence type="ECO:0000313" key="1">
    <source>
        <dbReference type="EMBL" id="KAH9587743.1"/>
    </source>
</evidence>
<dbReference type="AlphaFoldDB" id="A0A922LK77"/>
<protein>
    <recommendedName>
        <fullName evidence="3">Secretory glyco k5-like protein</fullName>
    </recommendedName>
</protein>
<accession>A0A922LK77</accession>
<dbReference type="EMBL" id="AMPZ03000003">
    <property type="protein sequence ID" value="KAH9587743.1"/>
    <property type="molecule type" value="Genomic_DNA"/>
</dbReference>
<organism evidence="1 2">
    <name type="scientific">Schistosoma haematobium</name>
    <name type="common">Blood fluke</name>
    <dbReference type="NCBI Taxonomy" id="6185"/>
    <lineage>
        <taxon>Eukaryota</taxon>
        <taxon>Metazoa</taxon>
        <taxon>Spiralia</taxon>
        <taxon>Lophotrochozoa</taxon>
        <taxon>Platyhelminthes</taxon>
        <taxon>Trematoda</taxon>
        <taxon>Digenea</taxon>
        <taxon>Strigeidida</taxon>
        <taxon>Schistosomatoidea</taxon>
        <taxon>Schistosomatidae</taxon>
        <taxon>Schistosoma</taxon>
    </lineage>
</organism>
<sequence length="310" mass="36485">MFIRKIEFRSNMLQEYNLLINGITLLISLSGLICEAQSPIKNRMSATISEYGEHYVSKIHNNYKLLIMALGPDMNFTKEECDIMLRESEKEHQVKWALNYLNAAKETWKLESERFNSIMNNYTDLNKSIVPDFCMTMLQQSSARNWNATIQSNIAYGCGVLKKYSQLKWEARTQFDKLAIRWLDGWFRNGQSQYVEDRGFDYRLRKENVECAERVMMIHRTKAEIECMSTAEQYLESQGVKDTTNSRNLIEKFDNIYKNFNISLVELKSIVQDLENRRLDYLRFVSPIERVINVLSAMDTEVDHQYGVYN</sequence>
<dbReference type="GeneID" id="75578197"/>
<gene>
    <name evidence="1" type="ORF">MS3_00010619</name>
</gene>
<name>A0A922LK77_SCHHA</name>
<keyword evidence="2" id="KW-1185">Reference proteome</keyword>
<dbReference type="CTD" id="75578197"/>
<reference evidence="1" key="4">
    <citation type="journal article" date="2022" name="PLoS Pathog.">
        <title>Chromosome-level genome of Schistosoma haematobium underpins genome-wide explorations of molecular variation.</title>
        <authorList>
            <person name="Stroehlein A.J."/>
            <person name="Korhonen P.K."/>
            <person name="Lee V.V."/>
            <person name="Ralph S.A."/>
            <person name="Mentink-Kane M."/>
            <person name="You H."/>
            <person name="McManus D.P."/>
            <person name="Tchuente L.T."/>
            <person name="Stothard J.R."/>
            <person name="Kaur P."/>
            <person name="Dudchenko O."/>
            <person name="Aiden E.L."/>
            <person name="Yang B."/>
            <person name="Yang H."/>
            <person name="Emery A.M."/>
            <person name="Webster B.L."/>
            <person name="Brindley P.J."/>
            <person name="Rollinson D."/>
            <person name="Chang B.C.H."/>
            <person name="Gasser R.B."/>
            <person name="Young N.D."/>
        </authorList>
    </citation>
    <scope>NUCLEOTIDE SEQUENCE</scope>
</reference>
<reference evidence="1" key="3">
    <citation type="submission" date="2021-06" db="EMBL/GenBank/DDBJ databases">
        <title>Chromosome-level genome assembly for S. haematobium.</title>
        <authorList>
            <person name="Stroehlein A.J."/>
        </authorList>
    </citation>
    <scope>NUCLEOTIDE SEQUENCE</scope>
</reference>
<dbReference type="Proteomes" id="UP000471633">
    <property type="component" value="Unassembled WGS sequence"/>
</dbReference>
<reference evidence="1" key="2">
    <citation type="journal article" date="2019" name="Gigascience">
        <title>High-quality Schistosoma haematobium genome achieved by single-molecule and long-range sequencing.</title>
        <authorList>
            <person name="Stroehlein A.J."/>
            <person name="Korhonen P.K."/>
            <person name="Chong T.M."/>
            <person name="Lim Y.L."/>
            <person name="Chan K.G."/>
            <person name="Webster B."/>
            <person name="Rollinson D."/>
            <person name="Brindley P.J."/>
            <person name="Gasser R.B."/>
            <person name="Young N.D."/>
        </authorList>
    </citation>
    <scope>NUCLEOTIDE SEQUENCE</scope>
</reference>
<dbReference type="RefSeq" id="XP_051069405.1">
    <property type="nucleotide sequence ID" value="XM_051219006.1"/>
</dbReference>
<dbReference type="KEGG" id="shx:MS3_00010619"/>
<comment type="caution">
    <text evidence="1">The sequence shown here is derived from an EMBL/GenBank/DDBJ whole genome shotgun (WGS) entry which is preliminary data.</text>
</comment>
<proteinExistence type="predicted"/>
<reference evidence="1" key="1">
    <citation type="journal article" date="2012" name="Nat. Genet.">
        <title>Whole-genome sequence of Schistosoma haematobium.</title>
        <authorList>
            <person name="Young N.D."/>
            <person name="Jex A.R."/>
            <person name="Li B."/>
            <person name="Liu S."/>
            <person name="Yang L."/>
            <person name="Xiong Z."/>
            <person name="Li Y."/>
            <person name="Cantacessi C."/>
            <person name="Hall R.S."/>
            <person name="Xu X."/>
            <person name="Chen F."/>
            <person name="Wu X."/>
            <person name="Zerlotini A."/>
            <person name="Oliveira G."/>
            <person name="Hofmann A."/>
            <person name="Zhang G."/>
            <person name="Fang X."/>
            <person name="Kang Y."/>
            <person name="Campbell B.E."/>
            <person name="Loukas A."/>
            <person name="Ranganathan S."/>
            <person name="Rollinson D."/>
            <person name="Rinaldi G."/>
            <person name="Brindley P.J."/>
            <person name="Yang H."/>
            <person name="Wang J."/>
            <person name="Wang J."/>
            <person name="Gasser R.B."/>
        </authorList>
    </citation>
    <scope>NUCLEOTIDE SEQUENCE</scope>
</reference>
<evidence type="ECO:0000313" key="2">
    <source>
        <dbReference type="Proteomes" id="UP000471633"/>
    </source>
</evidence>
<evidence type="ECO:0008006" key="3">
    <source>
        <dbReference type="Google" id="ProtNLM"/>
    </source>
</evidence>